<feature type="non-terminal residue" evidence="10">
    <location>
        <position position="1"/>
    </location>
</feature>
<gene>
    <name evidence="10" type="ORF">ENN47_11915</name>
</gene>
<dbReference type="PROSITE" id="PS50928">
    <property type="entry name" value="ABC_TM1"/>
    <property type="match status" value="1"/>
</dbReference>
<feature type="transmembrane region" description="Helical" evidence="8">
    <location>
        <begin position="101"/>
        <end position="121"/>
    </location>
</feature>
<protein>
    <submittedName>
        <fullName evidence="10">ABC transporter permease subunit</fullName>
    </submittedName>
</protein>
<dbReference type="InterPro" id="IPR000515">
    <property type="entry name" value="MetI-like"/>
</dbReference>
<dbReference type="InterPro" id="IPR035906">
    <property type="entry name" value="MetI-like_sf"/>
</dbReference>
<dbReference type="AlphaFoldDB" id="A0A7C1CV64"/>
<evidence type="ECO:0000256" key="6">
    <source>
        <dbReference type="ARBA" id="ARBA00022989"/>
    </source>
</evidence>
<accession>A0A7C1CV64</accession>
<reference evidence="10" key="1">
    <citation type="journal article" date="2020" name="mSystems">
        <title>Genome- and Community-Level Interaction Insights into Carbon Utilization and Element Cycling Functions of Hydrothermarchaeota in Hydrothermal Sediment.</title>
        <authorList>
            <person name="Zhou Z."/>
            <person name="Liu Y."/>
            <person name="Xu W."/>
            <person name="Pan J."/>
            <person name="Luo Z.H."/>
            <person name="Li M."/>
        </authorList>
    </citation>
    <scope>NUCLEOTIDE SEQUENCE [LARGE SCALE GENOMIC DNA]</scope>
    <source>
        <strain evidence="10">SpSt-1179</strain>
    </source>
</reference>
<evidence type="ECO:0000256" key="2">
    <source>
        <dbReference type="ARBA" id="ARBA00022448"/>
    </source>
</evidence>
<comment type="subcellular location">
    <subcellularLocation>
        <location evidence="1">Cell inner membrane</location>
        <topology evidence="1">Multi-pass membrane protein</topology>
    </subcellularLocation>
    <subcellularLocation>
        <location evidence="8">Cell membrane</location>
        <topology evidence="8">Multi-pass membrane protein</topology>
    </subcellularLocation>
</comment>
<keyword evidence="3" id="KW-1003">Cell membrane</keyword>
<keyword evidence="6 8" id="KW-1133">Transmembrane helix</keyword>
<dbReference type="PANTHER" id="PTHR43357:SF4">
    <property type="entry name" value="INNER MEMBRANE ABC TRANSPORTER PERMEASE PROTEIN YDCV"/>
    <property type="match status" value="1"/>
</dbReference>
<keyword evidence="5 8" id="KW-0812">Transmembrane</keyword>
<dbReference type="SUPFAM" id="SSF161098">
    <property type="entry name" value="MetI-like"/>
    <property type="match status" value="1"/>
</dbReference>
<comment type="caution">
    <text evidence="10">The sequence shown here is derived from an EMBL/GenBank/DDBJ whole genome shotgun (WGS) entry which is preliminary data.</text>
</comment>
<keyword evidence="4" id="KW-0997">Cell inner membrane</keyword>
<feature type="domain" description="ABC transmembrane type-1" evidence="9">
    <location>
        <begin position="1"/>
        <end position="121"/>
    </location>
</feature>
<proteinExistence type="inferred from homology"/>
<dbReference type="Proteomes" id="UP000886198">
    <property type="component" value="Unassembled WGS sequence"/>
</dbReference>
<feature type="transmembrane region" description="Helical" evidence="8">
    <location>
        <begin position="73"/>
        <end position="95"/>
    </location>
</feature>
<evidence type="ECO:0000313" key="10">
    <source>
        <dbReference type="EMBL" id="HDP78857.1"/>
    </source>
</evidence>
<evidence type="ECO:0000256" key="4">
    <source>
        <dbReference type="ARBA" id="ARBA00022519"/>
    </source>
</evidence>
<dbReference type="Gene3D" id="1.10.3720.10">
    <property type="entry name" value="MetI-like"/>
    <property type="match status" value="1"/>
</dbReference>
<name>A0A7C1CV64_9BACT</name>
<evidence type="ECO:0000259" key="9">
    <source>
        <dbReference type="PROSITE" id="PS50928"/>
    </source>
</evidence>
<comment type="similarity">
    <text evidence="8">Belongs to the binding-protein-dependent transport system permease family.</text>
</comment>
<evidence type="ECO:0000256" key="7">
    <source>
        <dbReference type="ARBA" id="ARBA00023136"/>
    </source>
</evidence>
<evidence type="ECO:0000256" key="3">
    <source>
        <dbReference type="ARBA" id="ARBA00022475"/>
    </source>
</evidence>
<dbReference type="GO" id="GO:0055085">
    <property type="term" value="P:transmembrane transport"/>
    <property type="evidence" value="ECO:0007669"/>
    <property type="project" value="InterPro"/>
</dbReference>
<dbReference type="Pfam" id="PF00528">
    <property type="entry name" value="BPD_transp_1"/>
    <property type="match status" value="1"/>
</dbReference>
<keyword evidence="7 8" id="KW-0472">Membrane</keyword>
<evidence type="ECO:0000256" key="5">
    <source>
        <dbReference type="ARBA" id="ARBA00022692"/>
    </source>
</evidence>
<keyword evidence="2 8" id="KW-0813">Transport</keyword>
<dbReference type="EMBL" id="DSBT01000365">
    <property type="protein sequence ID" value="HDP78857.1"/>
    <property type="molecule type" value="Genomic_DNA"/>
</dbReference>
<dbReference type="CDD" id="cd06261">
    <property type="entry name" value="TM_PBP2"/>
    <property type="match status" value="1"/>
</dbReference>
<dbReference type="PANTHER" id="PTHR43357">
    <property type="entry name" value="INNER MEMBRANE ABC TRANSPORTER PERMEASE PROTEIN YDCV"/>
    <property type="match status" value="1"/>
</dbReference>
<organism evidence="10">
    <name type="scientific">Mesotoga infera</name>
    <dbReference type="NCBI Taxonomy" id="1236046"/>
    <lineage>
        <taxon>Bacteria</taxon>
        <taxon>Thermotogati</taxon>
        <taxon>Thermotogota</taxon>
        <taxon>Thermotogae</taxon>
        <taxon>Kosmotogales</taxon>
        <taxon>Kosmotogaceae</taxon>
        <taxon>Mesotoga</taxon>
    </lineage>
</organism>
<sequence>FAILALVGSVKYLPFASRAGINAILQLGKEIEEAAIILGVRWWKRMVKIIIPIQKPTVISGYLLPFISSMRELALYILLVTPATSILTTMLFKYNEKGWNQYANAIVLLIIGIVLVFNFIINKVTGASLDKGIGG</sequence>
<dbReference type="GO" id="GO:0005886">
    <property type="term" value="C:plasma membrane"/>
    <property type="evidence" value="ECO:0007669"/>
    <property type="project" value="UniProtKB-SubCell"/>
</dbReference>
<evidence type="ECO:0000256" key="8">
    <source>
        <dbReference type="RuleBase" id="RU363032"/>
    </source>
</evidence>
<evidence type="ECO:0000256" key="1">
    <source>
        <dbReference type="ARBA" id="ARBA00004429"/>
    </source>
</evidence>